<dbReference type="PANTHER" id="PTHR45911:SF4">
    <property type="entry name" value="MULTIPLE C2 AND TRANSMEMBRANE DOMAIN-CONTAINING PROTEIN"/>
    <property type="match status" value="1"/>
</dbReference>
<dbReference type="InterPro" id="IPR000008">
    <property type="entry name" value="C2_dom"/>
</dbReference>
<dbReference type="SUPFAM" id="SSF49562">
    <property type="entry name" value="C2 domain (Calcium/lipid-binding domain, CaLB)"/>
    <property type="match status" value="1"/>
</dbReference>
<protein>
    <recommendedName>
        <fullName evidence="3">C2 domain-containing protein</fullName>
    </recommendedName>
</protein>
<dbReference type="Pfam" id="PF00168">
    <property type="entry name" value="C2"/>
    <property type="match status" value="1"/>
</dbReference>
<keyword evidence="2" id="KW-0106">Calcium</keyword>
<evidence type="ECO:0000256" key="2">
    <source>
        <dbReference type="ARBA" id="ARBA00022837"/>
    </source>
</evidence>
<keyword evidence="1" id="KW-0479">Metal-binding</keyword>
<sequence length="403" mass="45586">MSVTEYITRLTIKSARDLPKTDRLSKIDPYMVVLVNGQQFKTKVKDDNENPDWNETFGARLLKHPSGLLQGSLELNLYDEDTFSDSYVAKYVLDLATLTQAQLGVPLTFSLEYVKDKYKSQGRHPTVTIQFDGLVQSFYSLRSMFAAMPGFLTDDTTQACFIPIAESNGLIYVCVDYDSGGKIDFKVYVTRPNVPIYMDLLVLAGAQYTKVRRKLFRDGRAVAGGRLTVYEELKLDDVPVNVDFNNLSLIVFDSHPLSSTNADVVVTAHGWKGAMNFAQARERLHNVEVDDKTQEIYMTVDAGETMLLVDYDRDDADIKLAVLASPTTADKGYDLTIRGQNVNKMSELYVPPIPKLHGKFHVTRLFELDDLQYGTRFDDIEILRFQLSNPRQYTMQGLTRIMG</sequence>
<dbReference type="GO" id="GO:0016020">
    <property type="term" value="C:membrane"/>
    <property type="evidence" value="ECO:0007669"/>
    <property type="project" value="TreeGrafter"/>
</dbReference>
<organism evidence="4 5">
    <name type="scientific">Chlamydomonas schloesseri</name>
    <dbReference type="NCBI Taxonomy" id="2026947"/>
    <lineage>
        <taxon>Eukaryota</taxon>
        <taxon>Viridiplantae</taxon>
        <taxon>Chlorophyta</taxon>
        <taxon>core chlorophytes</taxon>
        <taxon>Chlorophyceae</taxon>
        <taxon>CS clade</taxon>
        <taxon>Chlamydomonadales</taxon>
        <taxon>Chlamydomonadaceae</taxon>
        <taxon>Chlamydomonas</taxon>
    </lineage>
</organism>
<dbReference type="PANTHER" id="PTHR45911">
    <property type="entry name" value="C2 DOMAIN-CONTAINING PROTEIN"/>
    <property type="match status" value="1"/>
</dbReference>
<evidence type="ECO:0000256" key="1">
    <source>
        <dbReference type="ARBA" id="ARBA00022723"/>
    </source>
</evidence>
<name>A0A835SWK0_9CHLO</name>
<dbReference type="Proteomes" id="UP000613740">
    <property type="component" value="Unassembled WGS sequence"/>
</dbReference>
<accession>A0A835SWK0</accession>
<dbReference type="GO" id="GO:0005509">
    <property type="term" value="F:calcium ion binding"/>
    <property type="evidence" value="ECO:0007669"/>
    <property type="project" value="TreeGrafter"/>
</dbReference>
<reference evidence="4" key="1">
    <citation type="journal article" date="2020" name="bioRxiv">
        <title>Comparative genomics of Chlamydomonas.</title>
        <authorList>
            <person name="Craig R.J."/>
            <person name="Hasan A.R."/>
            <person name="Ness R.W."/>
            <person name="Keightley P.D."/>
        </authorList>
    </citation>
    <scope>NUCLEOTIDE SEQUENCE</scope>
    <source>
        <strain evidence="4">CCAP 11/173</strain>
    </source>
</reference>
<evidence type="ECO:0000313" key="4">
    <source>
        <dbReference type="EMBL" id="KAG2433096.1"/>
    </source>
</evidence>
<dbReference type="CDD" id="cd00030">
    <property type="entry name" value="C2"/>
    <property type="match status" value="1"/>
</dbReference>
<evidence type="ECO:0000259" key="3">
    <source>
        <dbReference type="PROSITE" id="PS50004"/>
    </source>
</evidence>
<dbReference type="SMART" id="SM00239">
    <property type="entry name" value="C2"/>
    <property type="match status" value="1"/>
</dbReference>
<feature type="domain" description="C2" evidence="3">
    <location>
        <begin position="1"/>
        <end position="109"/>
    </location>
</feature>
<evidence type="ECO:0000313" key="5">
    <source>
        <dbReference type="Proteomes" id="UP000613740"/>
    </source>
</evidence>
<dbReference type="Gene3D" id="2.60.40.150">
    <property type="entry name" value="C2 domain"/>
    <property type="match status" value="1"/>
</dbReference>
<dbReference type="AlphaFoldDB" id="A0A835SWK0"/>
<proteinExistence type="predicted"/>
<dbReference type="EMBL" id="JAEHOD010000064">
    <property type="protein sequence ID" value="KAG2433096.1"/>
    <property type="molecule type" value="Genomic_DNA"/>
</dbReference>
<keyword evidence="5" id="KW-1185">Reference proteome</keyword>
<dbReference type="PROSITE" id="PS50004">
    <property type="entry name" value="C2"/>
    <property type="match status" value="1"/>
</dbReference>
<comment type="caution">
    <text evidence="4">The sequence shown here is derived from an EMBL/GenBank/DDBJ whole genome shotgun (WGS) entry which is preliminary data.</text>
</comment>
<gene>
    <name evidence="4" type="ORF">HYH02_012799</name>
</gene>
<dbReference type="InterPro" id="IPR035892">
    <property type="entry name" value="C2_domain_sf"/>
</dbReference>
<dbReference type="OrthoDB" id="419768at2759"/>